<comment type="similarity">
    <text evidence="3">Belongs to the methyl-accepting chemotaxis (MCP) protein family.</text>
</comment>
<dbReference type="SMART" id="SM00304">
    <property type="entry name" value="HAMP"/>
    <property type="match status" value="1"/>
</dbReference>
<dbReference type="GO" id="GO:0006935">
    <property type="term" value="P:chemotaxis"/>
    <property type="evidence" value="ECO:0007669"/>
    <property type="project" value="InterPro"/>
</dbReference>
<accession>A0A1I4YH06</accession>
<dbReference type="GO" id="GO:0016020">
    <property type="term" value="C:membrane"/>
    <property type="evidence" value="ECO:0007669"/>
    <property type="project" value="UniProtKB-SubCell"/>
</dbReference>
<dbReference type="PRINTS" id="PR00260">
    <property type="entry name" value="CHEMTRNSDUCR"/>
</dbReference>
<dbReference type="SMART" id="SM00283">
    <property type="entry name" value="MA"/>
    <property type="match status" value="1"/>
</dbReference>
<feature type="domain" description="HAMP" evidence="6">
    <location>
        <begin position="204"/>
        <end position="257"/>
    </location>
</feature>
<dbReference type="PANTHER" id="PTHR32089">
    <property type="entry name" value="METHYL-ACCEPTING CHEMOTAXIS PROTEIN MCPB"/>
    <property type="match status" value="1"/>
</dbReference>
<organism evidence="7 8">
    <name type="scientific">Formivibrio citricus</name>
    <dbReference type="NCBI Taxonomy" id="83765"/>
    <lineage>
        <taxon>Bacteria</taxon>
        <taxon>Pseudomonadati</taxon>
        <taxon>Pseudomonadota</taxon>
        <taxon>Betaproteobacteria</taxon>
        <taxon>Neisseriales</taxon>
        <taxon>Chitinibacteraceae</taxon>
        <taxon>Formivibrio</taxon>
    </lineage>
</organism>
<keyword evidence="2 4" id="KW-0807">Transducer</keyword>
<dbReference type="PANTHER" id="PTHR32089:SF112">
    <property type="entry name" value="LYSOZYME-LIKE PROTEIN-RELATED"/>
    <property type="match status" value="1"/>
</dbReference>
<sequence length="534" mass="57051">MRITQKLFLLAASAIVALIVVVLTGWHSVSSQAETLQILNTQTMPGLHLMHSLRSDQQQIALALFRQLNTPDPEAREAISKNIDALLVSLRKNFKDYEASIRTPKGRELYDAERKVLDGYVDMVESYLRAIRSTGEAKNMSGPMGAKRAELAKLLDQHLALIISGSAEEAAAAKANATRNNLVSITIALAAILGVGVLSFSITRGVQRSLQDIRDAVTGIENNLDFTIRAKINGRDEIAETSHTLNRLLAKLGQSFSSIIGHNKDIAGSSVDMTHSAEQVACAATQQSDAAASMAAGIEELTVSINHVNARAAEARELSRASGRLASEGAVVIRETINDINAISRSVNQIAGRINELEKHSDKIASIVSVIKEVAEQTNLLALNAAIEAARAGEQGRGFAVVADEVRKLAERTSHSTIEIADMIAAIRNVSSEAAGEMKNAVAQVEDGVQRANKADSAIRRIGESSLQSTSMVEEIANSITEQSEASNNIAVNVEKIAQMAEESSSAAANSAAVAHRLNSLAEETQGILAQYRV</sequence>
<dbReference type="InterPro" id="IPR024478">
    <property type="entry name" value="HlyB_4HB_MCP"/>
</dbReference>
<proteinExistence type="inferred from homology"/>
<dbReference type="SUPFAM" id="SSF58104">
    <property type="entry name" value="Methyl-accepting chemotaxis protein (MCP) signaling domain"/>
    <property type="match status" value="1"/>
</dbReference>
<dbReference type="CDD" id="cd11386">
    <property type="entry name" value="MCP_signal"/>
    <property type="match status" value="1"/>
</dbReference>
<dbReference type="CDD" id="cd06225">
    <property type="entry name" value="HAMP"/>
    <property type="match status" value="1"/>
</dbReference>
<evidence type="ECO:0000259" key="6">
    <source>
        <dbReference type="PROSITE" id="PS50885"/>
    </source>
</evidence>
<dbReference type="InterPro" id="IPR004089">
    <property type="entry name" value="MCPsignal_dom"/>
</dbReference>
<dbReference type="FunFam" id="1.10.287.950:FF:000001">
    <property type="entry name" value="Methyl-accepting chemotaxis sensory transducer"/>
    <property type="match status" value="1"/>
</dbReference>
<dbReference type="Gene3D" id="1.10.287.950">
    <property type="entry name" value="Methyl-accepting chemotaxis protein"/>
    <property type="match status" value="1"/>
</dbReference>
<comment type="subcellular location">
    <subcellularLocation>
        <location evidence="1">Membrane</location>
    </subcellularLocation>
</comment>
<dbReference type="Pfam" id="PF12729">
    <property type="entry name" value="4HB_MCP_1"/>
    <property type="match status" value="1"/>
</dbReference>
<dbReference type="InterPro" id="IPR004090">
    <property type="entry name" value="Chemotax_Me-accpt_rcpt"/>
</dbReference>
<evidence type="ECO:0000313" key="7">
    <source>
        <dbReference type="EMBL" id="SFN37308.1"/>
    </source>
</evidence>
<dbReference type="EMBL" id="FOVE01000008">
    <property type="protein sequence ID" value="SFN37308.1"/>
    <property type="molecule type" value="Genomic_DNA"/>
</dbReference>
<evidence type="ECO:0000256" key="4">
    <source>
        <dbReference type="PROSITE-ProRule" id="PRU00284"/>
    </source>
</evidence>
<protein>
    <submittedName>
        <fullName evidence="7">Methyl-accepting chemotaxis protein</fullName>
    </submittedName>
</protein>
<evidence type="ECO:0000313" key="8">
    <source>
        <dbReference type="Proteomes" id="UP000242869"/>
    </source>
</evidence>
<dbReference type="Proteomes" id="UP000242869">
    <property type="component" value="Unassembled WGS sequence"/>
</dbReference>
<evidence type="ECO:0000256" key="2">
    <source>
        <dbReference type="ARBA" id="ARBA00023224"/>
    </source>
</evidence>
<reference evidence="8" key="1">
    <citation type="submission" date="2016-10" db="EMBL/GenBank/DDBJ databases">
        <authorList>
            <person name="Varghese N."/>
            <person name="Submissions S."/>
        </authorList>
    </citation>
    <scope>NUCLEOTIDE SEQUENCE [LARGE SCALE GENOMIC DNA]</scope>
    <source>
        <strain evidence="8">DSM 6150</strain>
    </source>
</reference>
<dbReference type="PROSITE" id="PS50111">
    <property type="entry name" value="CHEMOTAXIS_TRANSDUC_2"/>
    <property type="match status" value="1"/>
</dbReference>
<dbReference type="InterPro" id="IPR003660">
    <property type="entry name" value="HAMP_dom"/>
</dbReference>
<evidence type="ECO:0000256" key="1">
    <source>
        <dbReference type="ARBA" id="ARBA00004370"/>
    </source>
</evidence>
<gene>
    <name evidence="7" type="ORF">SAMN05660284_01318</name>
</gene>
<feature type="domain" description="Methyl-accepting transducer" evidence="5">
    <location>
        <begin position="262"/>
        <end position="498"/>
    </location>
</feature>
<dbReference type="PROSITE" id="PS50885">
    <property type="entry name" value="HAMP"/>
    <property type="match status" value="1"/>
</dbReference>
<name>A0A1I4YH06_9NEIS</name>
<dbReference type="STRING" id="83765.SAMN05660284_01318"/>
<dbReference type="GO" id="GO:0004888">
    <property type="term" value="F:transmembrane signaling receptor activity"/>
    <property type="evidence" value="ECO:0007669"/>
    <property type="project" value="InterPro"/>
</dbReference>
<evidence type="ECO:0000259" key="5">
    <source>
        <dbReference type="PROSITE" id="PS50111"/>
    </source>
</evidence>
<dbReference type="AlphaFoldDB" id="A0A1I4YH06"/>
<dbReference type="GO" id="GO:0007165">
    <property type="term" value="P:signal transduction"/>
    <property type="evidence" value="ECO:0007669"/>
    <property type="project" value="UniProtKB-KW"/>
</dbReference>
<dbReference type="Pfam" id="PF00015">
    <property type="entry name" value="MCPsignal"/>
    <property type="match status" value="1"/>
</dbReference>
<keyword evidence="8" id="KW-1185">Reference proteome</keyword>
<evidence type="ECO:0000256" key="3">
    <source>
        <dbReference type="ARBA" id="ARBA00029447"/>
    </source>
</evidence>